<keyword evidence="5" id="KW-1185">Reference proteome</keyword>
<dbReference type="Gene3D" id="3.40.50.450">
    <property type="match status" value="1"/>
</dbReference>
<sequence length="370" mass="38602">MISDDADAALWLRFALVPGIGPRRQSSLLQAFRTPQAALAASFYDVCNVLGDNQAARVWCTAASAPPSETMLRTREWLDAPGHHLLTLADDAWPASLLDLPDAPAVLFCMGNLALLKQTSLAVVGSRNATPQGIEHAERFAAAVSDAGIGIVSGLAAGIDAAAHRGGLAGPGRTIAVIGTGPERVYPASNRALAHRIAAEGVIVSEFGVGTEPRAGHFPRRNRLIAALGKGCLVVEAALQSGSLITARQANEMGRDVFAIPGSIHSPQAKGCHQLIKQGARLTESVQDILEELGWDSGPVQKGLTLLDPAPLPQGEEGQVLAATGYDPVTVDELATRCGLTADRLCAILLGLELQGAVLALPGGRFQRRA</sequence>
<name>A0ABQ2PAM9_9NEIS</name>
<evidence type="ECO:0000313" key="4">
    <source>
        <dbReference type="EMBL" id="GGP22247.1"/>
    </source>
</evidence>
<dbReference type="Pfam" id="PF02481">
    <property type="entry name" value="DNA_processg_A"/>
    <property type="match status" value="1"/>
</dbReference>
<protein>
    <submittedName>
        <fullName evidence="4">DNA processing protein DprA</fullName>
    </submittedName>
</protein>
<dbReference type="SUPFAM" id="SSF102405">
    <property type="entry name" value="MCP/YpsA-like"/>
    <property type="match status" value="1"/>
</dbReference>
<dbReference type="Pfam" id="PF17782">
    <property type="entry name" value="WHD_DprA"/>
    <property type="match status" value="1"/>
</dbReference>
<dbReference type="EMBL" id="BMLX01000003">
    <property type="protein sequence ID" value="GGP22247.1"/>
    <property type="molecule type" value="Genomic_DNA"/>
</dbReference>
<gene>
    <name evidence="4" type="ORF">GCM10010970_24280</name>
</gene>
<reference evidence="5" key="1">
    <citation type="journal article" date="2019" name="Int. J. Syst. Evol. Microbiol.">
        <title>The Global Catalogue of Microorganisms (GCM) 10K type strain sequencing project: providing services to taxonomists for standard genome sequencing and annotation.</title>
        <authorList>
            <consortium name="The Broad Institute Genomics Platform"/>
            <consortium name="The Broad Institute Genome Sequencing Center for Infectious Disease"/>
            <person name="Wu L."/>
            <person name="Ma J."/>
        </authorList>
    </citation>
    <scope>NUCLEOTIDE SEQUENCE [LARGE SCALE GENOMIC DNA]</scope>
    <source>
        <strain evidence="5">CGMCC 1.8859</strain>
    </source>
</reference>
<evidence type="ECO:0000256" key="1">
    <source>
        <dbReference type="ARBA" id="ARBA00006525"/>
    </source>
</evidence>
<dbReference type="Proteomes" id="UP000637267">
    <property type="component" value="Unassembled WGS sequence"/>
</dbReference>
<comment type="similarity">
    <text evidence="1">Belongs to the DprA/Smf family.</text>
</comment>
<dbReference type="PANTHER" id="PTHR43022">
    <property type="entry name" value="PROTEIN SMF"/>
    <property type="match status" value="1"/>
</dbReference>
<evidence type="ECO:0000259" key="2">
    <source>
        <dbReference type="Pfam" id="PF02481"/>
    </source>
</evidence>
<accession>A0ABQ2PAM9</accession>
<dbReference type="NCBIfam" id="TIGR00732">
    <property type="entry name" value="dprA"/>
    <property type="match status" value="1"/>
</dbReference>
<dbReference type="PANTHER" id="PTHR43022:SF1">
    <property type="entry name" value="PROTEIN SMF"/>
    <property type="match status" value="1"/>
</dbReference>
<feature type="domain" description="DprA winged helix" evidence="3">
    <location>
        <begin position="309"/>
        <end position="364"/>
    </location>
</feature>
<evidence type="ECO:0000313" key="5">
    <source>
        <dbReference type="Proteomes" id="UP000637267"/>
    </source>
</evidence>
<dbReference type="InterPro" id="IPR036388">
    <property type="entry name" value="WH-like_DNA-bd_sf"/>
</dbReference>
<dbReference type="Gene3D" id="1.10.10.10">
    <property type="entry name" value="Winged helix-like DNA-binding domain superfamily/Winged helix DNA-binding domain"/>
    <property type="match status" value="1"/>
</dbReference>
<dbReference type="InterPro" id="IPR041614">
    <property type="entry name" value="DprA_WH"/>
</dbReference>
<dbReference type="InterPro" id="IPR057666">
    <property type="entry name" value="DrpA_SLOG"/>
</dbReference>
<dbReference type="InterPro" id="IPR003488">
    <property type="entry name" value="DprA"/>
</dbReference>
<evidence type="ECO:0000259" key="3">
    <source>
        <dbReference type="Pfam" id="PF17782"/>
    </source>
</evidence>
<proteinExistence type="inferred from homology"/>
<feature type="domain" description="Smf/DprA SLOG" evidence="2">
    <location>
        <begin position="85"/>
        <end position="293"/>
    </location>
</feature>
<organism evidence="4 5">
    <name type="scientific">Silvimonas iriomotensis</name>
    <dbReference type="NCBI Taxonomy" id="449662"/>
    <lineage>
        <taxon>Bacteria</taxon>
        <taxon>Pseudomonadati</taxon>
        <taxon>Pseudomonadota</taxon>
        <taxon>Betaproteobacteria</taxon>
        <taxon>Neisseriales</taxon>
        <taxon>Chitinibacteraceae</taxon>
        <taxon>Silvimonas</taxon>
    </lineage>
</organism>
<comment type="caution">
    <text evidence="4">The sequence shown here is derived from an EMBL/GenBank/DDBJ whole genome shotgun (WGS) entry which is preliminary data.</text>
</comment>